<feature type="non-terminal residue" evidence="1">
    <location>
        <position position="134"/>
    </location>
</feature>
<keyword evidence="2" id="KW-1185">Reference proteome</keyword>
<evidence type="ECO:0000313" key="1">
    <source>
        <dbReference type="EMBL" id="CAG8581653.1"/>
    </source>
</evidence>
<organism evidence="1 2">
    <name type="scientific">Dentiscutata erythropus</name>
    <dbReference type="NCBI Taxonomy" id="1348616"/>
    <lineage>
        <taxon>Eukaryota</taxon>
        <taxon>Fungi</taxon>
        <taxon>Fungi incertae sedis</taxon>
        <taxon>Mucoromycota</taxon>
        <taxon>Glomeromycotina</taxon>
        <taxon>Glomeromycetes</taxon>
        <taxon>Diversisporales</taxon>
        <taxon>Gigasporaceae</taxon>
        <taxon>Dentiscutata</taxon>
    </lineage>
</organism>
<gene>
    <name evidence="1" type="ORF">DERYTH_LOCUS6721</name>
</gene>
<sequence>ENYSSITLLQKYDIVRRLSYGLNIIHSEGKGCKADDRTTSEKVEIPTSRIYTFSEMPQPRNAELECDNQEIRYSQGGPQSADYKSVKPLPQHIDDHINEMLEYAKTKIWLLRMTVYYGDCAHFITYMYDDLMDS</sequence>
<evidence type="ECO:0000313" key="2">
    <source>
        <dbReference type="Proteomes" id="UP000789405"/>
    </source>
</evidence>
<dbReference type="AlphaFoldDB" id="A0A9N9G5F4"/>
<dbReference type="Proteomes" id="UP000789405">
    <property type="component" value="Unassembled WGS sequence"/>
</dbReference>
<dbReference type="EMBL" id="CAJVPY010003106">
    <property type="protein sequence ID" value="CAG8581653.1"/>
    <property type="molecule type" value="Genomic_DNA"/>
</dbReference>
<proteinExistence type="predicted"/>
<reference evidence="1" key="1">
    <citation type="submission" date="2021-06" db="EMBL/GenBank/DDBJ databases">
        <authorList>
            <person name="Kallberg Y."/>
            <person name="Tangrot J."/>
            <person name="Rosling A."/>
        </authorList>
    </citation>
    <scope>NUCLEOTIDE SEQUENCE</scope>
    <source>
        <strain evidence="1">MA453B</strain>
    </source>
</reference>
<name>A0A9N9G5F4_9GLOM</name>
<protein>
    <submittedName>
        <fullName evidence="1">14065_t:CDS:1</fullName>
    </submittedName>
</protein>
<accession>A0A9N9G5F4</accession>
<comment type="caution">
    <text evidence="1">The sequence shown here is derived from an EMBL/GenBank/DDBJ whole genome shotgun (WGS) entry which is preliminary data.</text>
</comment>